<evidence type="ECO:0000313" key="2">
    <source>
        <dbReference type="Proteomes" id="UP001162640"/>
    </source>
</evidence>
<dbReference type="EMBL" id="BLQM01000293">
    <property type="protein sequence ID" value="GMH80993.1"/>
    <property type="molecule type" value="Genomic_DNA"/>
</dbReference>
<dbReference type="AlphaFoldDB" id="A0A9W7B5Y2"/>
<protein>
    <submittedName>
        <fullName evidence="1">Uncharacterized protein</fullName>
    </submittedName>
</protein>
<accession>A0A9W7B5Y2</accession>
<name>A0A9W7B5Y2_9STRA</name>
<dbReference type="Proteomes" id="UP001162640">
    <property type="component" value="Unassembled WGS sequence"/>
</dbReference>
<evidence type="ECO:0000313" key="1">
    <source>
        <dbReference type="EMBL" id="GMH80993.1"/>
    </source>
</evidence>
<organism evidence="1 2">
    <name type="scientific">Triparma laevis f. inornata</name>
    <dbReference type="NCBI Taxonomy" id="1714386"/>
    <lineage>
        <taxon>Eukaryota</taxon>
        <taxon>Sar</taxon>
        <taxon>Stramenopiles</taxon>
        <taxon>Ochrophyta</taxon>
        <taxon>Bolidophyceae</taxon>
        <taxon>Parmales</taxon>
        <taxon>Triparmaceae</taxon>
        <taxon>Triparma</taxon>
    </lineage>
</organism>
<gene>
    <name evidence="1" type="ORF">TL16_g08785</name>
</gene>
<sequence>MEGSRRRAKVLGGAGVLVEERGERGRVERAWGVWEAGVLVRRRGRKELEEWRLWARGRRKGRGRLVRRALWAVGFWEKGMLKKVFRGFVAWREERRVRGGALVGLLGKQGCREGFREWKLWNGKARKVERMVRIMMSWRRWHNLHDVGREERAWREGFGEFGRVFFMWKKRVEIMCERDKENWLAAVKFEERSMLKKGMFGFVLGRL</sequence>
<proteinExistence type="predicted"/>
<reference evidence="2" key="1">
    <citation type="journal article" date="2023" name="Commun. Biol.">
        <title>Genome analysis of Parmales, the sister group of diatoms, reveals the evolutionary specialization of diatoms from phago-mixotrophs to photoautotrophs.</title>
        <authorList>
            <person name="Ban H."/>
            <person name="Sato S."/>
            <person name="Yoshikawa S."/>
            <person name="Yamada K."/>
            <person name="Nakamura Y."/>
            <person name="Ichinomiya M."/>
            <person name="Sato N."/>
            <person name="Blanc-Mathieu R."/>
            <person name="Endo H."/>
            <person name="Kuwata A."/>
            <person name="Ogata H."/>
        </authorList>
    </citation>
    <scope>NUCLEOTIDE SEQUENCE [LARGE SCALE GENOMIC DNA]</scope>
</reference>
<comment type="caution">
    <text evidence="1">The sequence shown here is derived from an EMBL/GenBank/DDBJ whole genome shotgun (WGS) entry which is preliminary data.</text>
</comment>